<comment type="caution">
    <text evidence="2">The sequence shown here is derived from an EMBL/GenBank/DDBJ whole genome shotgun (WGS) entry which is preliminary data.</text>
</comment>
<protein>
    <submittedName>
        <fullName evidence="2">Uncharacterized protein</fullName>
    </submittedName>
</protein>
<accession>X1KHW7</accession>
<dbReference type="EMBL" id="BARV01000093">
    <property type="protein sequence ID" value="GAH93210.1"/>
    <property type="molecule type" value="Genomic_DNA"/>
</dbReference>
<reference evidence="2" key="1">
    <citation type="journal article" date="2014" name="Front. Microbiol.">
        <title>High frequency of phylogenetically diverse reductive dehalogenase-homologous genes in deep subseafloor sedimentary metagenomes.</title>
        <authorList>
            <person name="Kawai M."/>
            <person name="Futagami T."/>
            <person name="Toyoda A."/>
            <person name="Takaki Y."/>
            <person name="Nishi S."/>
            <person name="Hori S."/>
            <person name="Arai W."/>
            <person name="Tsubouchi T."/>
            <person name="Morono Y."/>
            <person name="Uchiyama I."/>
            <person name="Ito T."/>
            <person name="Fujiyama A."/>
            <person name="Inagaki F."/>
            <person name="Takami H."/>
        </authorList>
    </citation>
    <scope>NUCLEOTIDE SEQUENCE</scope>
    <source>
        <strain evidence="2">Expedition CK06-06</strain>
    </source>
</reference>
<evidence type="ECO:0000313" key="2">
    <source>
        <dbReference type="EMBL" id="GAH93210.1"/>
    </source>
</evidence>
<proteinExistence type="predicted"/>
<dbReference type="AlphaFoldDB" id="X1KHW7"/>
<keyword evidence="1" id="KW-0812">Transmembrane</keyword>
<sequence>MVNSQMTDEKKRKSKFLQGCLITVVIFLLIVFGFITGVIATTGYISIINKISPIDLLKPEQLWQEYFYREKVPEEKLPEIMQEEFEEEVPEKFEEMKTVWISGWVYEFDPDYWSEGEHKIKVKWVFPDWYDFEKIPEEKEIDREMKKQLQSTSPPTYETKINFKVDYEAKRHEMGVIIDITGLYTTAGEEIENNIINPSDETFLYVGWVTDYEMTYEEAKRFYNACIVEISIDDDVSIKIEHRYVRPHKTTQGKFNI</sequence>
<keyword evidence="1" id="KW-1133">Transmembrane helix</keyword>
<feature type="transmembrane region" description="Helical" evidence="1">
    <location>
        <begin position="21"/>
        <end position="45"/>
    </location>
</feature>
<keyword evidence="1" id="KW-0472">Membrane</keyword>
<gene>
    <name evidence="2" type="ORF">S06H3_00508</name>
</gene>
<organism evidence="2">
    <name type="scientific">marine sediment metagenome</name>
    <dbReference type="NCBI Taxonomy" id="412755"/>
    <lineage>
        <taxon>unclassified sequences</taxon>
        <taxon>metagenomes</taxon>
        <taxon>ecological metagenomes</taxon>
    </lineage>
</organism>
<evidence type="ECO:0000256" key="1">
    <source>
        <dbReference type="SAM" id="Phobius"/>
    </source>
</evidence>
<name>X1KHW7_9ZZZZ</name>